<accession>A0A3A3H670</accession>
<gene>
    <name evidence="1" type="ORF">DQX05_06955</name>
</gene>
<name>A0A3A3H670_PANTH</name>
<protein>
    <submittedName>
        <fullName evidence="1">Aspartyl-phosphate phosphatase Spo0E family protein</fullName>
    </submittedName>
</protein>
<dbReference type="GO" id="GO:0046983">
    <property type="term" value="F:protein dimerization activity"/>
    <property type="evidence" value="ECO:0007669"/>
    <property type="project" value="InterPro"/>
</dbReference>
<sequence>MSHQPVYKGDLIPFTYSYEKAGCLIEIIESTRQELIVAATEKKCLTDETVVRLSQKLDTYLLEFQRRSCG</sequence>
<dbReference type="AlphaFoldDB" id="A0A3A3H670"/>
<dbReference type="InterPro" id="IPR018540">
    <property type="entry name" value="Spo0E-like"/>
</dbReference>
<dbReference type="InterPro" id="IPR036638">
    <property type="entry name" value="HLH_DNA-bd_sf"/>
</dbReference>
<reference evidence="1 2" key="1">
    <citation type="submission" date="2018-09" db="EMBL/GenBank/DDBJ databases">
        <title>Paenibacillus SK2017-BO5.</title>
        <authorList>
            <person name="Piskunova J.V."/>
            <person name="Dubiley S.A."/>
            <person name="Severinov K.V."/>
        </authorList>
    </citation>
    <scope>NUCLEOTIDE SEQUENCE [LARGE SCALE GENOMIC DNA]</scope>
    <source>
        <strain evidence="1 2">BO5</strain>
    </source>
</reference>
<dbReference type="OrthoDB" id="2649437at2"/>
<evidence type="ECO:0000313" key="2">
    <source>
        <dbReference type="Proteomes" id="UP000266177"/>
    </source>
</evidence>
<evidence type="ECO:0000313" key="1">
    <source>
        <dbReference type="EMBL" id="RJG25190.1"/>
    </source>
</evidence>
<dbReference type="RefSeq" id="WP_119792133.1">
    <property type="nucleotide sequence ID" value="NZ_QYZD01000004.1"/>
</dbReference>
<proteinExistence type="predicted"/>
<dbReference type="EMBL" id="QYZD01000004">
    <property type="protein sequence ID" value="RJG25190.1"/>
    <property type="molecule type" value="Genomic_DNA"/>
</dbReference>
<dbReference type="Proteomes" id="UP000266177">
    <property type="component" value="Unassembled WGS sequence"/>
</dbReference>
<dbReference type="SUPFAM" id="SSF140500">
    <property type="entry name" value="BAS1536-like"/>
    <property type="match status" value="1"/>
</dbReference>
<dbReference type="InterPro" id="IPR037208">
    <property type="entry name" value="Spo0E-like_sf"/>
</dbReference>
<comment type="caution">
    <text evidence="1">The sequence shown here is derived from an EMBL/GenBank/DDBJ whole genome shotgun (WGS) entry which is preliminary data.</text>
</comment>
<organism evidence="1 2">
    <name type="scientific">Paenibacillus thiaminolyticus</name>
    <name type="common">Bacillus thiaminolyticus</name>
    <dbReference type="NCBI Taxonomy" id="49283"/>
    <lineage>
        <taxon>Bacteria</taxon>
        <taxon>Bacillati</taxon>
        <taxon>Bacillota</taxon>
        <taxon>Bacilli</taxon>
        <taxon>Bacillales</taxon>
        <taxon>Paenibacillaceae</taxon>
        <taxon>Paenibacillus</taxon>
    </lineage>
</organism>
<dbReference type="Pfam" id="PF09388">
    <property type="entry name" value="SpoOE-like"/>
    <property type="match status" value="1"/>
</dbReference>
<dbReference type="Gene3D" id="4.10.280.10">
    <property type="entry name" value="Helix-loop-helix DNA-binding domain"/>
    <property type="match status" value="1"/>
</dbReference>
<dbReference type="GO" id="GO:0043937">
    <property type="term" value="P:regulation of sporulation"/>
    <property type="evidence" value="ECO:0007669"/>
    <property type="project" value="InterPro"/>
</dbReference>